<dbReference type="Pfam" id="PF07940">
    <property type="entry name" value="Hepar_II_III_C"/>
    <property type="match status" value="1"/>
</dbReference>
<dbReference type="InterPro" id="IPR012480">
    <property type="entry name" value="Hepar_II_III_C"/>
</dbReference>
<proteinExistence type="predicted"/>
<dbReference type="InterPro" id="IPR031680">
    <property type="entry name" value="Hepar_II_III_N"/>
</dbReference>
<accession>A0ABY3MCK2</accession>
<dbReference type="EMBL" id="VSKN01000004">
    <property type="protein sequence ID" value="TYC15657.1"/>
    <property type="molecule type" value="Genomic_DNA"/>
</dbReference>
<gene>
    <name evidence="7" type="ORF">ES677_04765</name>
</gene>
<evidence type="ECO:0000256" key="1">
    <source>
        <dbReference type="ARBA" id="ARBA00004418"/>
    </source>
</evidence>
<dbReference type="InterPro" id="IPR008929">
    <property type="entry name" value="Chondroitin_lyas"/>
</dbReference>
<dbReference type="PANTHER" id="PTHR39210">
    <property type="entry name" value="HEPARIN-SULFATE LYASE"/>
    <property type="match status" value="1"/>
</dbReference>
<dbReference type="Gene3D" id="2.70.98.70">
    <property type="match status" value="1"/>
</dbReference>
<evidence type="ECO:0000256" key="2">
    <source>
        <dbReference type="ARBA" id="ARBA00022729"/>
    </source>
</evidence>
<dbReference type="Gene3D" id="1.50.10.100">
    <property type="entry name" value="Chondroitin AC/alginate lyase"/>
    <property type="match status" value="1"/>
</dbReference>
<evidence type="ECO:0000313" key="7">
    <source>
        <dbReference type="EMBL" id="TYC15657.1"/>
    </source>
</evidence>
<keyword evidence="2" id="KW-0732">Signal</keyword>
<reference evidence="7 8" key="1">
    <citation type="submission" date="2019-08" db="EMBL/GenBank/DDBJ databases">
        <title>Genomes of Antarctic Bizionia species.</title>
        <authorList>
            <person name="Bowman J.P."/>
        </authorList>
    </citation>
    <scope>NUCLEOTIDE SEQUENCE [LARGE SCALE GENOMIC DNA]</scope>
    <source>
        <strain evidence="7 8">IC164</strain>
    </source>
</reference>
<comment type="caution">
    <text evidence="7">The sequence shown here is derived from an EMBL/GenBank/DDBJ whole genome shotgun (WGS) entry which is preliminary data.</text>
</comment>
<organism evidence="7 8">
    <name type="scientific">Bizionia gelidisalsuginis</name>
    <dbReference type="NCBI Taxonomy" id="291188"/>
    <lineage>
        <taxon>Bacteria</taxon>
        <taxon>Pseudomonadati</taxon>
        <taxon>Bacteroidota</taxon>
        <taxon>Flavobacteriia</taxon>
        <taxon>Flavobacteriales</taxon>
        <taxon>Flavobacteriaceae</taxon>
        <taxon>Bizionia</taxon>
    </lineage>
</organism>
<name>A0ABY3MCK2_9FLAO</name>
<evidence type="ECO:0008006" key="9">
    <source>
        <dbReference type="Google" id="ProtNLM"/>
    </source>
</evidence>
<dbReference type="Pfam" id="PF16889">
    <property type="entry name" value="Hepar_II_III_N"/>
    <property type="match status" value="1"/>
</dbReference>
<dbReference type="Proteomes" id="UP000323621">
    <property type="component" value="Unassembled WGS sequence"/>
</dbReference>
<protein>
    <recommendedName>
        <fullName evidence="9">Heparin-sulfate lyase N-terminal domain-containing protein</fullName>
    </recommendedName>
</protein>
<feature type="domain" description="Heparin-sulfate lyase N-terminal" evidence="6">
    <location>
        <begin position="93"/>
        <end position="305"/>
    </location>
</feature>
<keyword evidence="3" id="KW-0574">Periplasm</keyword>
<dbReference type="RefSeq" id="WP_148380586.1">
    <property type="nucleotide sequence ID" value="NZ_VSKN01000004.1"/>
</dbReference>
<evidence type="ECO:0000313" key="8">
    <source>
        <dbReference type="Proteomes" id="UP000323621"/>
    </source>
</evidence>
<sequence length="623" mass="72716">MGIKEILYFRIPQLMQTHIKGRFQEIEVPRKLSLNLSFKAVKYNVNDLNDCFKETAFSTQFNVFTQAVDVFKLTNWREDVLNKITSPKNYYGNIKRQDFETNGDVKFVAELSRFEFLPFIAFKAVSDVSVKEDYLYNIEQIVTKWNKQNPFLNSIHWTSGIEVGIRSVNLVYTHIILKQFNSLSNALETEITSQLHFNYLYLKNHLSLYSSANNHLMAELMGLNVIASYFQVNKKETAKWKALFFKQVDRQVNPDGVHMELCTRYHAEVTDQIIISIEFLKQAGNSIPKEILEKSKSLFNFTEHVEYYNIETVFGDDDGGYVVNPYFDNKFSLYNSQLGSSNYLFNTDYKTIRNVDFRNYLIFGRQFVNTLGNKKQEDILFESSGYSFMYDHNTKTKLSFDCGIMGDHISAAHGHSDVFHFNLSVNDIPFLIDSGTYQYHTKYLSWRDYFRSVKAHNTISVNNKNHAVNNGRMSWIDCPETRVMDNSFSEAFSFCEAQTNAFLRDGVMHSRRIEFNKIKKEIIVTDNFASNDNDSKAIQFYLHFHPDVNVDLKKETVILKSRNTSVKIINKEFKKARLLKGDKEMPLGWCSNNFNKKQSTTSLFFTYQFINELHLQTTLIYND</sequence>
<evidence type="ECO:0000256" key="4">
    <source>
        <dbReference type="ARBA" id="ARBA00023239"/>
    </source>
</evidence>
<dbReference type="SUPFAM" id="SSF48230">
    <property type="entry name" value="Chondroitin AC/alginate lyase"/>
    <property type="match status" value="1"/>
</dbReference>
<keyword evidence="8" id="KW-1185">Reference proteome</keyword>
<feature type="domain" description="Heparinase II/III-like C-terminal" evidence="5">
    <location>
        <begin position="376"/>
        <end position="607"/>
    </location>
</feature>
<keyword evidence="4" id="KW-0456">Lyase</keyword>
<evidence type="ECO:0000259" key="5">
    <source>
        <dbReference type="Pfam" id="PF07940"/>
    </source>
</evidence>
<evidence type="ECO:0000259" key="6">
    <source>
        <dbReference type="Pfam" id="PF16889"/>
    </source>
</evidence>
<comment type="subcellular location">
    <subcellularLocation>
        <location evidence="1">Periplasm</location>
    </subcellularLocation>
</comment>
<evidence type="ECO:0000256" key="3">
    <source>
        <dbReference type="ARBA" id="ARBA00022764"/>
    </source>
</evidence>
<dbReference type="PANTHER" id="PTHR39210:SF1">
    <property type="entry name" value="HEPARIN-SULFATE LYASE"/>
    <property type="match status" value="1"/>
</dbReference>